<feature type="domain" description="SMB" evidence="4">
    <location>
        <begin position="567"/>
        <end position="609"/>
    </location>
</feature>
<keyword evidence="3" id="KW-1133">Transmembrane helix</keyword>
<dbReference type="SUPFAM" id="SSF90188">
    <property type="entry name" value="Somatomedin B domain"/>
    <property type="match status" value="1"/>
</dbReference>
<dbReference type="PROSITE" id="PS00524">
    <property type="entry name" value="SMB_1"/>
    <property type="match status" value="1"/>
</dbReference>
<dbReference type="InterPro" id="IPR001212">
    <property type="entry name" value="Somatomedin_B_dom"/>
</dbReference>
<reference evidence="5" key="1">
    <citation type="submission" date="2023-10" db="EMBL/GenBank/DDBJ databases">
        <authorList>
            <person name="Chen Y."/>
            <person name="Shah S."/>
            <person name="Dougan E. K."/>
            <person name="Thang M."/>
            <person name="Chan C."/>
        </authorList>
    </citation>
    <scope>NUCLEOTIDE SEQUENCE [LARGE SCALE GENOMIC DNA]</scope>
</reference>
<comment type="caution">
    <text evidence="5">The sequence shown here is derived from an EMBL/GenBank/DDBJ whole genome shotgun (WGS) entry which is preliminary data.</text>
</comment>
<evidence type="ECO:0000256" key="2">
    <source>
        <dbReference type="SAM" id="MobiDB-lite"/>
    </source>
</evidence>
<organism evidence="5 6">
    <name type="scientific">Prorocentrum cordatum</name>
    <dbReference type="NCBI Taxonomy" id="2364126"/>
    <lineage>
        <taxon>Eukaryota</taxon>
        <taxon>Sar</taxon>
        <taxon>Alveolata</taxon>
        <taxon>Dinophyceae</taxon>
        <taxon>Prorocentrales</taxon>
        <taxon>Prorocentraceae</taxon>
        <taxon>Prorocentrum</taxon>
    </lineage>
</organism>
<protein>
    <recommendedName>
        <fullName evidence="4">SMB domain-containing protein</fullName>
    </recommendedName>
</protein>
<evidence type="ECO:0000313" key="5">
    <source>
        <dbReference type="EMBL" id="CAK0861296.1"/>
    </source>
</evidence>
<sequence length="855" mass="90310">MLPDLAGAVTRGPRQRRRLRLDACVLQAYSISGEKVVPPGDITFAELELWFASSGDMVKLMVIELTAEELTDHIERGLSPLPGESWRLLHLSSALRCEADLSLPAGRRITRLLFHGEPLPEGAVLCCAVAADFARWAAPQAPRLVDEEGAVSLVEVLLRRLRAVGEVDEAWAPRGRLQLRGDEAAAPGAGGGRALGAPRAGLPAVSSDFDAARESYRNAGVLLGLGREHQEGRPVVVATGNFSKLVRLVEVFAKQRVPVERAPPALPLHLRPQICPGHASRPLSGLERDCIRKLLAYPPGVLVSVASLCVEPQGPTGGGDQWFFVDDTPAGTQIYVKDRIHRGVDSPALRFRPSRSLSESVGKSASITVMFGRAGATSAGQLLCEFFEGGTVYGQMCAPRGVDLEAPCLPFEYVFKPRGGGGLTIAEARGEEWARLARAGQPRLLDAGPYAAAARRFLTGVPSSEATVQGGMSPPALLHRRFDCNHGYEHWESDLVGWSEPKKAWCCERAHRGCGTTSTPTSTEAPTTSTAASTRGASTSTSASASASAATSAARRQALDLVGAIPQPGSCAAYGCSGFNLSRPCQCNARCQDFGDCCPDFPQTCPLAALPAALGPALAAQGGADGAADWENVDVVLTVPNMKLRNTTLVLRADSTTPARGGTAPATSTRSTTSTTAPAGPGGHGFCCTAASDSADTCGTCWPGARSGPSNWCGPSLDRCRQCGGTWCGPHPAAQDRVDNVIVESSQHDARVVDGSGRHWLLGALVVTAAGLTVAAGVASAACRALNRPRQLLAYSAYGRPLQRLYEQLPLQSVVEDELDWRPAHESHREARLPDRPGFSMVAAVRDPRPITVSL</sequence>
<proteinExistence type="predicted"/>
<keyword evidence="1" id="KW-1015">Disulfide bond</keyword>
<dbReference type="EMBL" id="CAUYUJ010016059">
    <property type="protein sequence ID" value="CAK0861296.1"/>
    <property type="molecule type" value="Genomic_DNA"/>
</dbReference>
<dbReference type="PROSITE" id="PS50958">
    <property type="entry name" value="SMB_2"/>
    <property type="match status" value="1"/>
</dbReference>
<keyword evidence="3" id="KW-0812">Transmembrane</keyword>
<keyword evidence="6" id="KW-1185">Reference proteome</keyword>
<dbReference type="InterPro" id="IPR036907">
    <property type="entry name" value="5'-Nucleotdase_C_sf"/>
</dbReference>
<dbReference type="Proteomes" id="UP001189429">
    <property type="component" value="Unassembled WGS sequence"/>
</dbReference>
<evidence type="ECO:0000256" key="1">
    <source>
        <dbReference type="ARBA" id="ARBA00023157"/>
    </source>
</evidence>
<accession>A0ABN9UQF3</accession>
<keyword evidence="3" id="KW-0472">Membrane</keyword>
<dbReference type="SUPFAM" id="SSF55816">
    <property type="entry name" value="5'-nucleotidase (syn. UDP-sugar hydrolase), C-terminal domain"/>
    <property type="match status" value="1"/>
</dbReference>
<dbReference type="SMART" id="SM00201">
    <property type="entry name" value="SO"/>
    <property type="match status" value="1"/>
</dbReference>
<name>A0ABN9UQF3_9DINO</name>
<dbReference type="InterPro" id="IPR036024">
    <property type="entry name" value="Somatomedin_B-like_dom_sf"/>
</dbReference>
<dbReference type="Gene3D" id="3.90.780.10">
    <property type="entry name" value="5'-Nucleotidase, C-terminal domain"/>
    <property type="match status" value="1"/>
</dbReference>
<evidence type="ECO:0000256" key="3">
    <source>
        <dbReference type="SAM" id="Phobius"/>
    </source>
</evidence>
<feature type="compositionally biased region" description="Low complexity" evidence="2">
    <location>
        <begin position="516"/>
        <end position="543"/>
    </location>
</feature>
<feature type="region of interest" description="Disordered" evidence="2">
    <location>
        <begin position="655"/>
        <end position="679"/>
    </location>
</feature>
<dbReference type="Pfam" id="PF01033">
    <property type="entry name" value="Somatomedin_B"/>
    <property type="match status" value="1"/>
</dbReference>
<feature type="region of interest" description="Disordered" evidence="2">
    <location>
        <begin position="512"/>
        <end position="543"/>
    </location>
</feature>
<evidence type="ECO:0000259" key="4">
    <source>
        <dbReference type="PROSITE" id="PS50958"/>
    </source>
</evidence>
<feature type="transmembrane region" description="Helical" evidence="3">
    <location>
        <begin position="760"/>
        <end position="783"/>
    </location>
</feature>
<dbReference type="Gene3D" id="4.10.410.20">
    <property type="match status" value="1"/>
</dbReference>
<evidence type="ECO:0000313" key="6">
    <source>
        <dbReference type="Proteomes" id="UP001189429"/>
    </source>
</evidence>
<gene>
    <name evidence="5" type="ORF">PCOR1329_LOCUS50004</name>
</gene>